<keyword evidence="15" id="KW-0175">Coiled coil</keyword>
<dbReference type="PROSITE" id="PS50109">
    <property type="entry name" value="HIS_KIN"/>
    <property type="match status" value="1"/>
</dbReference>
<dbReference type="Gene3D" id="6.10.340.10">
    <property type="match status" value="1"/>
</dbReference>
<dbReference type="InterPro" id="IPR005467">
    <property type="entry name" value="His_kinase_dom"/>
</dbReference>
<dbReference type="GO" id="GO:0005524">
    <property type="term" value="F:ATP binding"/>
    <property type="evidence" value="ECO:0007669"/>
    <property type="project" value="UniProtKB-KW"/>
</dbReference>
<keyword evidence="10" id="KW-0067">ATP-binding</keyword>
<dbReference type="InterPro" id="IPR036890">
    <property type="entry name" value="HATPase_C_sf"/>
</dbReference>
<dbReference type="SUPFAM" id="SSF158472">
    <property type="entry name" value="HAMP domain-like"/>
    <property type="match status" value="1"/>
</dbReference>
<evidence type="ECO:0000259" key="17">
    <source>
        <dbReference type="PROSITE" id="PS50109"/>
    </source>
</evidence>
<dbReference type="Gene3D" id="1.10.287.130">
    <property type="match status" value="1"/>
</dbReference>
<keyword evidence="12" id="KW-0902">Two-component regulatory system</keyword>
<dbReference type="RefSeq" id="WP_207688681.1">
    <property type="nucleotide sequence ID" value="NZ_CP061799.1"/>
</dbReference>
<gene>
    <name evidence="19" type="ORF">dnl_51780</name>
</gene>
<feature type="domain" description="Histidine kinase" evidence="17">
    <location>
        <begin position="417"/>
        <end position="638"/>
    </location>
</feature>
<dbReference type="SUPFAM" id="SSF103190">
    <property type="entry name" value="Sensory domain-like"/>
    <property type="match status" value="1"/>
</dbReference>
<dbReference type="Proteomes" id="UP000663720">
    <property type="component" value="Chromosome"/>
</dbReference>
<keyword evidence="4" id="KW-1003">Cell membrane</keyword>
<evidence type="ECO:0000256" key="14">
    <source>
        <dbReference type="ARBA" id="ARBA00068150"/>
    </source>
</evidence>
<protein>
    <recommendedName>
        <fullName evidence="14">Sensory/regulatory protein RpfC</fullName>
        <ecNumber evidence="3">2.7.13.3</ecNumber>
    </recommendedName>
</protein>
<dbReference type="InterPro" id="IPR004358">
    <property type="entry name" value="Sig_transdc_His_kin-like_C"/>
</dbReference>
<dbReference type="InterPro" id="IPR003661">
    <property type="entry name" value="HisK_dim/P_dom"/>
</dbReference>
<dbReference type="SMART" id="SM00388">
    <property type="entry name" value="HisKA"/>
    <property type="match status" value="1"/>
</dbReference>
<evidence type="ECO:0000313" key="19">
    <source>
        <dbReference type="EMBL" id="QTA82794.1"/>
    </source>
</evidence>
<dbReference type="Gene3D" id="3.30.565.10">
    <property type="entry name" value="Histidine kinase-like ATPase, C-terminal domain"/>
    <property type="match status" value="1"/>
</dbReference>
<name>A0A975BCQ4_9BACT</name>
<evidence type="ECO:0000256" key="12">
    <source>
        <dbReference type="ARBA" id="ARBA00023012"/>
    </source>
</evidence>
<evidence type="ECO:0000256" key="3">
    <source>
        <dbReference type="ARBA" id="ARBA00012438"/>
    </source>
</evidence>
<comment type="subunit">
    <text evidence="13">At low DSF concentrations, interacts with RpfF.</text>
</comment>
<dbReference type="InterPro" id="IPR003660">
    <property type="entry name" value="HAMP_dom"/>
</dbReference>
<dbReference type="AlphaFoldDB" id="A0A975BCQ4"/>
<keyword evidence="5" id="KW-0597">Phosphoprotein</keyword>
<dbReference type="CDD" id="cd06225">
    <property type="entry name" value="HAMP"/>
    <property type="match status" value="1"/>
</dbReference>
<dbReference type="InterPro" id="IPR036097">
    <property type="entry name" value="HisK_dim/P_sf"/>
</dbReference>
<keyword evidence="20" id="KW-1185">Reference proteome</keyword>
<keyword evidence="6" id="KW-0808">Transferase</keyword>
<comment type="subcellular location">
    <subcellularLocation>
        <location evidence="2">Cell membrane</location>
        <topology evidence="2">Multi-pass membrane protein</topology>
    </subcellularLocation>
</comment>
<keyword evidence="9 19" id="KW-0418">Kinase</keyword>
<organism evidence="19 20">
    <name type="scientific">Desulfonema limicola</name>
    <dbReference type="NCBI Taxonomy" id="45656"/>
    <lineage>
        <taxon>Bacteria</taxon>
        <taxon>Pseudomonadati</taxon>
        <taxon>Thermodesulfobacteriota</taxon>
        <taxon>Desulfobacteria</taxon>
        <taxon>Desulfobacterales</taxon>
        <taxon>Desulfococcaceae</taxon>
        <taxon>Desulfonema</taxon>
    </lineage>
</organism>
<keyword evidence="16" id="KW-0472">Membrane</keyword>
<dbReference type="CDD" id="cd18774">
    <property type="entry name" value="PDC2_HK_sensor"/>
    <property type="match status" value="1"/>
</dbReference>
<evidence type="ECO:0000259" key="18">
    <source>
        <dbReference type="PROSITE" id="PS50885"/>
    </source>
</evidence>
<dbReference type="Pfam" id="PF00512">
    <property type="entry name" value="HisKA"/>
    <property type="match status" value="1"/>
</dbReference>
<dbReference type="FunFam" id="1.10.287.130:FF:000002">
    <property type="entry name" value="Two-component osmosensing histidine kinase"/>
    <property type="match status" value="1"/>
</dbReference>
<dbReference type="CDD" id="cd16922">
    <property type="entry name" value="HATPase_EvgS-ArcB-TorS-like"/>
    <property type="match status" value="1"/>
</dbReference>
<dbReference type="KEGG" id="dli:dnl_51780"/>
<dbReference type="CDD" id="cd00082">
    <property type="entry name" value="HisKA"/>
    <property type="match status" value="1"/>
</dbReference>
<sequence>MNLRFKILSVLIPLIVAPLFTLGWIAYERLKSDAQQNAFTQMNNILNHSALQIQSEIEKAKANIELFSSSRLLRQYLLADEYERYELWQLPLLKLFSTYASAYPAYYEIRVLLPNGYEDARFTSEAIENIQEYEGETRYFKEMSQTRNSIYTTVFKNPDNREFSFLIAKKLVWRDDIVEDITIKPSLRGYLAITIRPEYIKKLVNTLSIGKTGWIFFTDTHGNILFSPEKKQPGSKINNQLFERIKSHILSKSLLKARFTDKSVFIQGLSLDPGLIMFGVLPEKELLAVSRKLGAILGGITLMSILITTALIFILLNAYVIRPIQKLERAARKIGRGSLDIYIAVNAKDEIGALGNELNKMAFELKNNQDHLEKLVALRTGELAHANKNLGEMILDLKEAKEAAESASRAKSDFLARISHEIKTPINVITGMTHLALETKTISRQNKYLSIIKASSQALLLIINDILDFSKIEAGRLNIEYSGFNLEDVIDHAREFLKEKINGQDIKARVLVGHEVPSLLIGDPLRLEQVLKNLIDNAVKFTEKGEISIAADIMEITKESVTLLFSVQDTGIGIKPEHQQSLFEPFTQADGSITRRFGGTGLGLSICKHLVKMMGGRIWTESVPGQGSIFYFTSILKLQPHAKKTYCLLSEHENNPEKAPVPLSRVNSINTKDYSELKRLLNQMSFLLEQGDTDVFTYVDDVKKILYSTSLEEHMIMLESHIDNYDFDKAKETLAKIIAGIEPE</sequence>
<dbReference type="InterPro" id="IPR003594">
    <property type="entry name" value="HATPase_dom"/>
</dbReference>
<dbReference type="FunFam" id="3.30.565.10:FF:000010">
    <property type="entry name" value="Sensor histidine kinase RcsC"/>
    <property type="match status" value="1"/>
</dbReference>
<dbReference type="PANTHER" id="PTHR45339:SF1">
    <property type="entry name" value="HYBRID SIGNAL TRANSDUCTION HISTIDINE KINASE J"/>
    <property type="match status" value="1"/>
</dbReference>
<evidence type="ECO:0000256" key="15">
    <source>
        <dbReference type="SAM" id="Coils"/>
    </source>
</evidence>
<evidence type="ECO:0000256" key="2">
    <source>
        <dbReference type="ARBA" id="ARBA00004651"/>
    </source>
</evidence>
<feature type="transmembrane region" description="Helical" evidence="16">
    <location>
        <begin position="7"/>
        <end position="27"/>
    </location>
</feature>
<evidence type="ECO:0000256" key="16">
    <source>
        <dbReference type="SAM" id="Phobius"/>
    </source>
</evidence>
<dbReference type="PANTHER" id="PTHR45339">
    <property type="entry name" value="HYBRID SIGNAL TRANSDUCTION HISTIDINE KINASE J"/>
    <property type="match status" value="1"/>
</dbReference>
<dbReference type="Pfam" id="PF00672">
    <property type="entry name" value="HAMP"/>
    <property type="match status" value="1"/>
</dbReference>
<evidence type="ECO:0000256" key="13">
    <source>
        <dbReference type="ARBA" id="ARBA00064003"/>
    </source>
</evidence>
<dbReference type="Gene3D" id="3.30.450.20">
    <property type="entry name" value="PAS domain"/>
    <property type="match status" value="1"/>
</dbReference>
<dbReference type="SUPFAM" id="SSF55874">
    <property type="entry name" value="ATPase domain of HSP90 chaperone/DNA topoisomerase II/histidine kinase"/>
    <property type="match status" value="1"/>
</dbReference>
<feature type="transmembrane region" description="Helical" evidence="16">
    <location>
        <begin position="264"/>
        <end position="281"/>
    </location>
</feature>
<feature type="transmembrane region" description="Helical" evidence="16">
    <location>
        <begin position="293"/>
        <end position="320"/>
    </location>
</feature>
<feature type="coiled-coil region" evidence="15">
    <location>
        <begin position="383"/>
        <end position="417"/>
    </location>
</feature>
<dbReference type="EMBL" id="CP061799">
    <property type="protein sequence ID" value="QTA82794.1"/>
    <property type="molecule type" value="Genomic_DNA"/>
</dbReference>
<dbReference type="Pfam" id="PF02518">
    <property type="entry name" value="HATPase_c"/>
    <property type="match status" value="1"/>
</dbReference>
<evidence type="ECO:0000256" key="6">
    <source>
        <dbReference type="ARBA" id="ARBA00022679"/>
    </source>
</evidence>
<keyword evidence="11 16" id="KW-1133">Transmembrane helix</keyword>
<evidence type="ECO:0000256" key="7">
    <source>
        <dbReference type="ARBA" id="ARBA00022692"/>
    </source>
</evidence>
<dbReference type="EC" id="2.7.13.3" evidence="3"/>
<accession>A0A975BCQ4</accession>
<evidence type="ECO:0000256" key="9">
    <source>
        <dbReference type="ARBA" id="ARBA00022777"/>
    </source>
</evidence>
<evidence type="ECO:0000256" key="11">
    <source>
        <dbReference type="ARBA" id="ARBA00022989"/>
    </source>
</evidence>
<evidence type="ECO:0000313" key="20">
    <source>
        <dbReference type="Proteomes" id="UP000663720"/>
    </source>
</evidence>
<dbReference type="GO" id="GO:0005886">
    <property type="term" value="C:plasma membrane"/>
    <property type="evidence" value="ECO:0007669"/>
    <property type="project" value="UniProtKB-SubCell"/>
</dbReference>
<feature type="domain" description="HAMP" evidence="18">
    <location>
        <begin position="318"/>
        <end position="370"/>
    </location>
</feature>
<dbReference type="PRINTS" id="PR00344">
    <property type="entry name" value="BCTRLSENSOR"/>
</dbReference>
<comment type="catalytic activity">
    <reaction evidence="1">
        <text>ATP + protein L-histidine = ADP + protein N-phospho-L-histidine.</text>
        <dbReference type="EC" id="2.7.13.3"/>
    </reaction>
</comment>
<dbReference type="SMART" id="SM00387">
    <property type="entry name" value="HATPase_c"/>
    <property type="match status" value="1"/>
</dbReference>
<dbReference type="GO" id="GO:0000155">
    <property type="term" value="F:phosphorelay sensor kinase activity"/>
    <property type="evidence" value="ECO:0007669"/>
    <property type="project" value="InterPro"/>
</dbReference>
<evidence type="ECO:0000256" key="10">
    <source>
        <dbReference type="ARBA" id="ARBA00022840"/>
    </source>
</evidence>
<evidence type="ECO:0000256" key="8">
    <source>
        <dbReference type="ARBA" id="ARBA00022741"/>
    </source>
</evidence>
<dbReference type="SMART" id="SM00304">
    <property type="entry name" value="HAMP"/>
    <property type="match status" value="1"/>
</dbReference>
<evidence type="ECO:0000256" key="5">
    <source>
        <dbReference type="ARBA" id="ARBA00022553"/>
    </source>
</evidence>
<reference evidence="19" key="1">
    <citation type="journal article" date="2021" name="Microb. Physiol.">
        <title>Proteogenomic Insights into the Physiology of Marine, Sulfate-Reducing, Filamentous Desulfonema limicola and Desulfonema magnum.</title>
        <authorList>
            <person name="Schnaars V."/>
            <person name="Wohlbrand L."/>
            <person name="Scheve S."/>
            <person name="Hinrichs C."/>
            <person name="Reinhardt R."/>
            <person name="Rabus R."/>
        </authorList>
    </citation>
    <scope>NUCLEOTIDE SEQUENCE</scope>
    <source>
        <strain evidence="19">5ac10</strain>
    </source>
</reference>
<evidence type="ECO:0000256" key="4">
    <source>
        <dbReference type="ARBA" id="ARBA00022475"/>
    </source>
</evidence>
<dbReference type="PROSITE" id="PS50885">
    <property type="entry name" value="HAMP"/>
    <property type="match status" value="1"/>
</dbReference>
<dbReference type="InterPro" id="IPR029151">
    <property type="entry name" value="Sensor-like_sf"/>
</dbReference>
<proteinExistence type="predicted"/>
<evidence type="ECO:0000256" key="1">
    <source>
        <dbReference type="ARBA" id="ARBA00000085"/>
    </source>
</evidence>
<dbReference type="SUPFAM" id="SSF47384">
    <property type="entry name" value="Homodimeric domain of signal transducing histidine kinase"/>
    <property type="match status" value="1"/>
</dbReference>
<keyword evidence="7 16" id="KW-0812">Transmembrane</keyword>
<keyword evidence="8" id="KW-0547">Nucleotide-binding</keyword>